<dbReference type="STRING" id="685588.A0A067TKP2"/>
<dbReference type="PROSITE" id="PS51184">
    <property type="entry name" value="JMJC"/>
    <property type="match status" value="1"/>
</dbReference>
<dbReference type="OrthoDB" id="424465at2759"/>
<proteinExistence type="predicted"/>
<evidence type="ECO:0000313" key="4">
    <source>
        <dbReference type="Proteomes" id="UP000027222"/>
    </source>
</evidence>
<dbReference type="Gene3D" id="2.60.120.10">
    <property type="entry name" value="Jelly Rolls"/>
    <property type="match status" value="1"/>
</dbReference>
<dbReference type="Proteomes" id="UP000027222">
    <property type="component" value="Unassembled WGS sequence"/>
</dbReference>
<evidence type="ECO:0000256" key="1">
    <source>
        <dbReference type="SAM" id="MobiDB-lite"/>
    </source>
</evidence>
<dbReference type="InterPro" id="IPR041667">
    <property type="entry name" value="Cupin_8"/>
</dbReference>
<dbReference type="HOGENOM" id="CLU_016785_6_0_1"/>
<dbReference type="SUPFAM" id="SSF51197">
    <property type="entry name" value="Clavaminate synthase-like"/>
    <property type="match status" value="1"/>
</dbReference>
<keyword evidence="4" id="KW-1185">Reference proteome</keyword>
<feature type="domain" description="JmjC" evidence="2">
    <location>
        <begin position="141"/>
        <end position="318"/>
    </location>
</feature>
<name>A0A067TKP2_GALM3</name>
<dbReference type="InterPro" id="IPR014710">
    <property type="entry name" value="RmlC-like_jellyroll"/>
</dbReference>
<dbReference type="InterPro" id="IPR003347">
    <property type="entry name" value="JmjC_dom"/>
</dbReference>
<feature type="region of interest" description="Disordered" evidence="1">
    <location>
        <begin position="135"/>
        <end position="159"/>
    </location>
</feature>
<dbReference type="SMART" id="SM00558">
    <property type="entry name" value="JmjC"/>
    <property type="match status" value="1"/>
</dbReference>
<dbReference type="PANTHER" id="PTHR12461">
    <property type="entry name" value="HYPOXIA-INDUCIBLE FACTOR 1 ALPHA INHIBITOR-RELATED"/>
    <property type="match status" value="1"/>
</dbReference>
<sequence length="338" mass="38053">MSTDFTPSANWLSHEYRDLNGTAIETLEEPPSALEFMRLVHISRPVIIKGYQFPALKLWNEEYLGEKMGDRQVSVAVTPNGLADSITRGPDGRLYFVEPSVDKMSMKELLSKLGPNRIDTGEICYLQSQNGNLFSSDSSYDPESDPSSSDFEPLTSDVPRDVPWCSDALGERPDAVNLWIGDERSITSIHSDPYENIYTVVRGEKHFFLLPPTDSWCLKESLYPHANYSRRSPLGTLELIPSPEDVPEVRWSSILDPELPTALPKEVVPIRVTLHAGETLYLPVGWWHYVQQSGLTIALNWWYDAEMRGMSWVLLNFLRNPVQLPSGNGNSIAQLAPS</sequence>
<feature type="compositionally biased region" description="Low complexity" evidence="1">
    <location>
        <begin position="135"/>
        <end position="153"/>
    </location>
</feature>
<reference evidence="4" key="1">
    <citation type="journal article" date="2014" name="Proc. Natl. Acad. Sci. U.S.A.">
        <title>Extensive sampling of basidiomycete genomes demonstrates inadequacy of the white-rot/brown-rot paradigm for wood decay fungi.</title>
        <authorList>
            <person name="Riley R."/>
            <person name="Salamov A.A."/>
            <person name="Brown D.W."/>
            <person name="Nagy L.G."/>
            <person name="Floudas D."/>
            <person name="Held B.W."/>
            <person name="Levasseur A."/>
            <person name="Lombard V."/>
            <person name="Morin E."/>
            <person name="Otillar R."/>
            <person name="Lindquist E.A."/>
            <person name="Sun H."/>
            <person name="LaButti K.M."/>
            <person name="Schmutz J."/>
            <person name="Jabbour D."/>
            <person name="Luo H."/>
            <person name="Baker S.E."/>
            <person name="Pisabarro A.G."/>
            <person name="Walton J.D."/>
            <person name="Blanchette R.A."/>
            <person name="Henrissat B."/>
            <person name="Martin F."/>
            <person name="Cullen D."/>
            <person name="Hibbett D.S."/>
            <person name="Grigoriev I.V."/>
        </authorList>
    </citation>
    <scope>NUCLEOTIDE SEQUENCE [LARGE SCALE GENOMIC DNA]</scope>
    <source>
        <strain evidence="4">CBS 339.88</strain>
    </source>
</reference>
<dbReference type="Pfam" id="PF13621">
    <property type="entry name" value="Cupin_8"/>
    <property type="match status" value="1"/>
</dbReference>
<evidence type="ECO:0000259" key="2">
    <source>
        <dbReference type="PROSITE" id="PS51184"/>
    </source>
</evidence>
<evidence type="ECO:0000313" key="3">
    <source>
        <dbReference type="EMBL" id="KDR83736.1"/>
    </source>
</evidence>
<dbReference type="PANTHER" id="PTHR12461:SF99">
    <property type="entry name" value="BIFUNCTIONAL PEPTIDASE AND (3S)-LYSYL HYDROXYLASE JMJD7"/>
    <property type="match status" value="1"/>
</dbReference>
<organism evidence="3 4">
    <name type="scientific">Galerina marginata (strain CBS 339.88)</name>
    <dbReference type="NCBI Taxonomy" id="685588"/>
    <lineage>
        <taxon>Eukaryota</taxon>
        <taxon>Fungi</taxon>
        <taxon>Dikarya</taxon>
        <taxon>Basidiomycota</taxon>
        <taxon>Agaricomycotina</taxon>
        <taxon>Agaricomycetes</taxon>
        <taxon>Agaricomycetidae</taxon>
        <taxon>Agaricales</taxon>
        <taxon>Agaricineae</taxon>
        <taxon>Strophariaceae</taxon>
        <taxon>Galerina</taxon>
    </lineage>
</organism>
<dbReference type="AlphaFoldDB" id="A0A067TKP2"/>
<accession>A0A067TKP2</accession>
<dbReference type="EMBL" id="KL142368">
    <property type="protein sequence ID" value="KDR83736.1"/>
    <property type="molecule type" value="Genomic_DNA"/>
</dbReference>
<protein>
    <recommendedName>
        <fullName evidence="2">JmjC domain-containing protein</fullName>
    </recommendedName>
</protein>
<gene>
    <name evidence="3" type="ORF">GALMADRAFT_236088</name>
</gene>